<dbReference type="GO" id="GO:0005576">
    <property type="term" value="C:extracellular region"/>
    <property type="evidence" value="ECO:0007669"/>
    <property type="project" value="UniProtKB-SubCell"/>
</dbReference>
<dbReference type="PROSITE" id="PS51326">
    <property type="entry name" value="AVIDIN_2"/>
    <property type="match status" value="1"/>
</dbReference>
<dbReference type="PANTHER" id="PTHR34399">
    <property type="entry name" value="AVIDIN-RELATED"/>
    <property type="match status" value="1"/>
</dbReference>
<evidence type="ECO:0000313" key="6">
    <source>
        <dbReference type="EMBL" id="ABA48099.1"/>
    </source>
</evidence>
<dbReference type="GO" id="GO:0009374">
    <property type="term" value="F:biotin binding"/>
    <property type="evidence" value="ECO:0007669"/>
    <property type="project" value="InterPro"/>
</dbReference>
<dbReference type="PANTHER" id="PTHR34399:SF5">
    <property type="entry name" value="AVIDIN"/>
    <property type="match status" value="1"/>
</dbReference>
<keyword evidence="3" id="KW-0964">Secreted</keyword>
<evidence type="ECO:0000256" key="2">
    <source>
        <dbReference type="ARBA" id="ARBA00006297"/>
    </source>
</evidence>
<dbReference type="EnsemblBacteria" id="ABA48099">
    <property type="protein sequence ID" value="ABA48099"/>
    <property type="gene ID" value="BURPS1710b_2494"/>
</dbReference>
<dbReference type="Proteomes" id="UP000002700">
    <property type="component" value="Chromosome I"/>
</dbReference>
<keyword evidence="4" id="KW-0732">Signal</keyword>
<comment type="subcellular location">
    <subcellularLocation>
        <location evidence="1">Secreted</location>
    </subcellularLocation>
</comment>
<dbReference type="AlphaFoldDB" id="Q3JRB6"/>
<comment type="similarity">
    <text evidence="2">Belongs to the avidin/streptavidin family.</text>
</comment>
<name>Q3JRB6_BURP1</name>
<proteinExistence type="inferred from homology"/>
<evidence type="ECO:0000256" key="5">
    <source>
        <dbReference type="ARBA" id="ARBA00023267"/>
    </source>
</evidence>
<dbReference type="InterPro" id="IPR005468">
    <property type="entry name" value="Avidin/str"/>
</dbReference>
<dbReference type="SUPFAM" id="SSF50876">
    <property type="entry name" value="Avidin/streptavidin"/>
    <property type="match status" value="1"/>
</dbReference>
<evidence type="ECO:0000256" key="1">
    <source>
        <dbReference type="ARBA" id="ARBA00004613"/>
    </source>
</evidence>
<dbReference type="InterPro" id="IPR036896">
    <property type="entry name" value="Avidin-like_sf"/>
</dbReference>
<dbReference type="KEGG" id="bpm:BURPS1710b_2494"/>
<dbReference type="HOGENOM" id="CLU_122441_1_0_4"/>
<dbReference type="InterPro" id="IPR051764">
    <property type="entry name" value="Avidin/Streptavidin-rel"/>
</dbReference>
<evidence type="ECO:0000256" key="3">
    <source>
        <dbReference type="ARBA" id="ARBA00022525"/>
    </source>
</evidence>
<evidence type="ECO:0000256" key="4">
    <source>
        <dbReference type="ARBA" id="ARBA00022729"/>
    </source>
</evidence>
<protein>
    <submittedName>
        <fullName evidence="6">Putative exported avidin family protein</fullName>
    </submittedName>
</protein>
<dbReference type="InterPro" id="IPR005469">
    <property type="entry name" value="Avidin"/>
</dbReference>
<reference evidence="6 7" key="1">
    <citation type="submission" date="2005-09" db="EMBL/GenBank/DDBJ databases">
        <authorList>
            <person name="Woods D.E."/>
            <person name="Nierman W.C."/>
        </authorList>
    </citation>
    <scope>NUCLEOTIDE SEQUENCE [LARGE SCALE GENOMIC DNA]</scope>
    <source>
        <strain evidence="6 7">1710b</strain>
    </source>
</reference>
<gene>
    <name evidence="6" type="ordered locus">BURPS1710b_2494</name>
</gene>
<dbReference type="EMBL" id="CP000124">
    <property type="protein sequence ID" value="ABA48099.1"/>
    <property type="molecule type" value="Genomic_DNA"/>
</dbReference>
<dbReference type="PRINTS" id="PR00709">
    <property type="entry name" value="AVIDIN"/>
</dbReference>
<keyword evidence="5" id="KW-0092">Biotin</keyword>
<evidence type="ECO:0000313" key="7">
    <source>
        <dbReference type="Proteomes" id="UP000002700"/>
    </source>
</evidence>
<organism evidence="6 7">
    <name type="scientific">Burkholderia pseudomallei (strain 1710b)</name>
    <dbReference type="NCBI Taxonomy" id="320372"/>
    <lineage>
        <taxon>Bacteria</taxon>
        <taxon>Pseudomonadati</taxon>
        <taxon>Pseudomonadota</taxon>
        <taxon>Betaproteobacteria</taxon>
        <taxon>Burkholderiales</taxon>
        <taxon>Burkholderiaceae</taxon>
        <taxon>Burkholderia</taxon>
        <taxon>pseudomallei group</taxon>
    </lineage>
</organism>
<sequence length="190" mass="20592">MSPVELARYTRRIGCEASRSAVLPIQEIRAITRKELKMKKTLVSLAMLGAFAQPAWADTSTAPNCQNPIGSWLNELGSTMTIASISGTGAITGTYVSPSGTTGQTFSLSGWFYAAPPANNGLDQVTLVTFSVNWNNTAARYNSITTWSGLCQITNNVPTITALYYYSNAFAQYSWKHVNVGQDIFHPIAP</sequence>
<dbReference type="Gene3D" id="2.40.128.30">
    <property type="entry name" value="Avidin-like"/>
    <property type="match status" value="1"/>
</dbReference>
<accession>Q3JRB6</accession>
<dbReference type="Pfam" id="PF01382">
    <property type="entry name" value="Avidin"/>
    <property type="match status" value="1"/>
</dbReference>